<dbReference type="Gene3D" id="3.90.180.10">
    <property type="entry name" value="Medium-chain alcohol dehydrogenases, catalytic domain"/>
    <property type="match status" value="1"/>
</dbReference>
<comment type="similarity">
    <text evidence="2 6">Belongs to the zinc-containing alcohol dehydrogenase family.</text>
</comment>
<dbReference type="GO" id="GO:0005737">
    <property type="term" value="C:cytoplasm"/>
    <property type="evidence" value="ECO:0007669"/>
    <property type="project" value="TreeGrafter"/>
</dbReference>
<reference evidence="9" key="2">
    <citation type="submission" date="2020-09" db="EMBL/GenBank/DDBJ databases">
        <authorList>
            <person name="Sun Q."/>
            <person name="Ohkuma M."/>
        </authorList>
    </citation>
    <scope>NUCLEOTIDE SEQUENCE</scope>
    <source>
        <strain evidence="9">JCM 11219</strain>
    </source>
</reference>
<dbReference type="Pfam" id="PF00107">
    <property type="entry name" value="ADH_zinc_N"/>
    <property type="match status" value="1"/>
</dbReference>
<reference evidence="11" key="3">
    <citation type="submission" date="2022-09" db="EMBL/GenBank/DDBJ databases">
        <title>Complete genome sequence of Vulcanisaeta souniana.</title>
        <authorList>
            <person name="Kato S."/>
            <person name="Itoh T."/>
            <person name="Ohkuma M."/>
        </authorList>
    </citation>
    <scope>NUCLEOTIDE SEQUENCE [LARGE SCALE GENOMIC DNA]</scope>
    <source>
        <strain evidence="11">JCM 11219</strain>
    </source>
</reference>
<dbReference type="RefSeq" id="WP_188603006.1">
    <property type="nucleotide sequence ID" value="NZ_AP026830.1"/>
</dbReference>
<sequence length="348" mass="36997">MKAATFRGPSRPYLEIKDVPTPKPGPGEILIRVASTGICHSDIHLFKGDFGPVGQGFIPGHEISGWVEDLGPDVKNPWGLRKGDPVIVSWIVPDGICKYCASGKENYCPAAAGRMTGLVGLNGGHAEYLTVPEIAVIPLEKGVDVYYASPIACAYGTAYRALREAGVEPGTSLVIIGVGGVGLSAVQLASAMGAYPIIAVDIRDYALDKARELGATHVINSSKEDPISRIRDILPDGADVVHEARPEPDLKLAVEAVTRAGTIVVTGLGGPKSTFSINTLPFVINGTKIIGSLGYRPRLDLPEIIKLVASGKIDIKKLVSHVYKPEQINEAYENLEKGLHARAIVKWG</sequence>
<dbReference type="InterPro" id="IPR011032">
    <property type="entry name" value="GroES-like_sf"/>
</dbReference>
<dbReference type="PANTHER" id="PTHR42940:SF8">
    <property type="entry name" value="VACUOLAR PROTEIN SORTING-ASSOCIATED PROTEIN 11"/>
    <property type="match status" value="1"/>
</dbReference>
<evidence type="ECO:0000313" key="11">
    <source>
        <dbReference type="Proteomes" id="UP001060771"/>
    </source>
</evidence>
<accession>A0A830E6V7</accession>
<dbReference type="Pfam" id="PF08240">
    <property type="entry name" value="ADH_N"/>
    <property type="match status" value="1"/>
</dbReference>
<dbReference type="Gene3D" id="3.40.50.720">
    <property type="entry name" value="NAD(P)-binding Rossmann-like Domain"/>
    <property type="match status" value="1"/>
</dbReference>
<dbReference type="InterPro" id="IPR020843">
    <property type="entry name" value="ER"/>
</dbReference>
<evidence type="ECO:0000256" key="3">
    <source>
        <dbReference type="ARBA" id="ARBA00022723"/>
    </source>
</evidence>
<dbReference type="GO" id="GO:0008270">
    <property type="term" value="F:zinc ion binding"/>
    <property type="evidence" value="ECO:0007669"/>
    <property type="project" value="InterPro"/>
</dbReference>
<keyword evidence="11" id="KW-1185">Reference proteome</keyword>
<evidence type="ECO:0000256" key="6">
    <source>
        <dbReference type="RuleBase" id="RU361277"/>
    </source>
</evidence>
<feature type="domain" description="Enoyl reductase (ER)" evidence="7">
    <location>
        <begin position="8"/>
        <end position="345"/>
    </location>
</feature>
<dbReference type="Proteomes" id="UP001060771">
    <property type="component" value="Chromosome"/>
</dbReference>
<proteinExistence type="inferred from homology"/>
<evidence type="ECO:0000313" key="10">
    <source>
        <dbReference type="Proteomes" id="UP000657075"/>
    </source>
</evidence>
<dbReference type="OrthoDB" id="73567at2157"/>
<dbReference type="SMART" id="SM00829">
    <property type="entry name" value="PKS_ER"/>
    <property type="match status" value="1"/>
</dbReference>
<dbReference type="EMBL" id="BMNM01000003">
    <property type="protein sequence ID" value="GGI75719.1"/>
    <property type="molecule type" value="Genomic_DNA"/>
</dbReference>
<dbReference type="EMBL" id="AP026830">
    <property type="protein sequence ID" value="BDR92463.1"/>
    <property type="molecule type" value="Genomic_DNA"/>
</dbReference>
<dbReference type="PANTHER" id="PTHR42940">
    <property type="entry name" value="ALCOHOL DEHYDROGENASE 1-RELATED"/>
    <property type="match status" value="1"/>
</dbReference>
<dbReference type="InterPro" id="IPR013154">
    <property type="entry name" value="ADH-like_N"/>
</dbReference>
<reference evidence="9" key="1">
    <citation type="journal article" date="2014" name="Int. J. Syst. Evol. Microbiol.">
        <title>Complete genome sequence of Corynebacterium casei LMG S-19264T (=DSM 44701T), isolated from a smear-ripened cheese.</title>
        <authorList>
            <consortium name="US DOE Joint Genome Institute (JGI-PGF)"/>
            <person name="Walter F."/>
            <person name="Albersmeier A."/>
            <person name="Kalinowski J."/>
            <person name="Ruckert C."/>
        </authorList>
    </citation>
    <scope>NUCLEOTIDE SEQUENCE</scope>
    <source>
        <strain evidence="9">JCM 11219</strain>
    </source>
</reference>
<evidence type="ECO:0000259" key="7">
    <source>
        <dbReference type="SMART" id="SM00829"/>
    </source>
</evidence>
<keyword evidence="3 6" id="KW-0479">Metal-binding</keyword>
<dbReference type="GO" id="GO:0004022">
    <property type="term" value="F:alcohol dehydrogenase (NAD+) activity"/>
    <property type="evidence" value="ECO:0007669"/>
    <property type="project" value="TreeGrafter"/>
</dbReference>
<evidence type="ECO:0000256" key="4">
    <source>
        <dbReference type="ARBA" id="ARBA00022833"/>
    </source>
</evidence>
<dbReference type="GeneID" id="76207105"/>
<protein>
    <submittedName>
        <fullName evidence="9">Alcohol dehydrogenase</fullName>
    </submittedName>
</protein>
<comment type="cofactor">
    <cofactor evidence="1 6">
        <name>Zn(2+)</name>
        <dbReference type="ChEBI" id="CHEBI:29105"/>
    </cofactor>
</comment>
<dbReference type="AlphaFoldDB" id="A0A830E6V7"/>
<evidence type="ECO:0000313" key="9">
    <source>
        <dbReference type="EMBL" id="GGI75719.1"/>
    </source>
</evidence>
<dbReference type="SUPFAM" id="SSF51735">
    <property type="entry name" value="NAD(P)-binding Rossmann-fold domains"/>
    <property type="match status" value="1"/>
</dbReference>
<name>A0A830E6V7_9CREN</name>
<evidence type="ECO:0000256" key="5">
    <source>
        <dbReference type="ARBA" id="ARBA00023002"/>
    </source>
</evidence>
<dbReference type="InterPro" id="IPR002328">
    <property type="entry name" value="ADH_Zn_CS"/>
</dbReference>
<evidence type="ECO:0000256" key="1">
    <source>
        <dbReference type="ARBA" id="ARBA00001947"/>
    </source>
</evidence>
<dbReference type="PROSITE" id="PS00059">
    <property type="entry name" value="ADH_ZINC"/>
    <property type="match status" value="1"/>
</dbReference>
<organism evidence="9 10">
    <name type="scientific">Vulcanisaeta souniana JCM 11219</name>
    <dbReference type="NCBI Taxonomy" id="1293586"/>
    <lineage>
        <taxon>Archaea</taxon>
        <taxon>Thermoproteota</taxon>
        <taxon>Thermoprotei</taxon>
        <taxon>Thermoproteales</taxon>
        <taxon>Thermoproteaceae</taxon>
        <taxon>Vulcanisaeta</taxon>
    </lineage>
</organism>
<reference evidence="8" key="4">
    <citation type="journal article" date="2023" name="Microbiol. Resour. Announc.">
        <title>Complete Genome Sequence of Vulcanisaeta souniana Strain IC-059, a Hyperthermophilic Archaeon Isolated from Hot Spring Water in Japan.</title>
        <authorList>
            <person name="Kato S."/>
            <person name="Itoh T."/>
            <person name="Wu L."/>
            <person name="Ma J."/>
            <person name="Ohkuma M."/>
        </authorList>
    </citation>
    <scope>NUCLEOTIDE SEQUENCE</scope>
    <source>
        <strain evidence="8">JCM 11219</strain>
    </source>
</reference>
<gene>
    <name evidence="9" type="ORF">GCM10007112_10650</name>
    <name evidence="8" type="ORF">Vsou_15560</name>
</gene>
<dbReference type="SUPFAM" id="SSF50129">
    <property type="entry name" value="GroES-like"/>
    <property type="match status" value="2"/>
</dbReference>
<keyword evidence="4 6" id="KW-0862">Zinc</keyword>
<dbReference type="InterPro" id="IPR036291">
    <property type="entry name" value="NAD(P)-bd_dom_sf"/>
</dbReference>
<dbReference type="Proteomes" id="UP000657075">
    <property type="component" value="Unassembled WGS sequence"/>
</dbReference>
<keyword evidence="5" id="KW-0560">Oxidoreductase</keyword>
<evidence type="ECO:0000313" key="8">
    <source>
        <dbReference type="EMBL" id="BDR92463.1"/>
    </source>
</evidence>
<evidence type="ECO:0000256" key="2">
    <source>
        <dbReference type="ARBA" id="ARBA00008072"/>
    </source>
</evidence>
<dbReference type="InterPro" id="IPR013149">
    <property type="entry name" value="ADH-like_C"/>
</dbReference>